<proteinExistence type="predicted"/>
<gene>
    <name evidence="1" type="ORF">OKIOD_LOCUS1301</name>
</gene>
<evidence type="ECO:0000313" key="1">
    <source>
        <dbReference type="EMBL" id="CAG5080933.1"/>
    </source>
</evidence>
<dbReference type="EMBL" id="OU015568">
    <property type="protein sequence ID" value="CAG5080933.1"/>
    <property type="molecule type" value="Genomic_DNA"/>
</dbReference>
<evidence type="ECO:0000313" key="2">
    <source>
        <dbReference type="Proteomes" id="UP001158576"/>
    </source>
</evidence>
<organism evidence="1 2">
    <name type="scientific">Oikopleura dioica</name>
    <name type="common">Tunicate</name>
    <dbReference type="NCBI Taxonomy" id="34765"/>
    <lineage>
        <taxon>Eukaryota</taxon>
        <taxon>Metazoa</taxon>
        <taxon>Chordata</taxon>
        <taxon>Tunicata</taxon>
        <taxon>Appendicularia</taxon>
        <taxon>Copelata</taxon>
        <taxon>Oikopleuridae</taxon>
        <taxon>Oikopleura</taxon>
    </lineage>
</organism>
<accession>A0ABN7RSH5</accession>
<reference evidence="1 2" key="1">
    <citation type="submission" date="2021-04" db="EMBL/GenBank/DDBJ databases">
        <authorList>
            <person name="Bliznina A."/>
        </authorList>
    </citation>
    <scope>NUCLEOTIDE SEQUENCE [LARGE SCALE GENOMIC DNA]</scope>
</reference>
<name>A0ABN7RSH5_OIKDI</name>
<dbReference type="Proteomes" id="UP001158576">
    <property type="component" value="Chromosome PAR"/>
</dbReference>
<keyword evidence="2" id="KW-1185">Reference proteome</keyword>
<sequence>MKLLPFFAIISAQKPPEHKVFKLQSKLEWVVDTYYADSFPKWSAGMKAKTKRVGLKLVDEYKRKITEMESACFEGSGSEEEDNRAGEVLRSNIENLRFVQDDPCRGSKQLTRNMIKWANENILDYNCDGSPKEEQGENSRKERVIKKWEKIQRRFQTRIDCN</sequence>
<protein>
    <submittedName>
        <fullName evidence="1">Oidioi.mRNA.OKI2018_I69.PAR.g9743.t1.cds</fullName>
    </submittedName>
</protein>